<gene>
    <name evidence="3" type="ORF">OBRU01_22537</name>
</gene>
<comment type="caution">
    <text evidence="3">The sequence shown here is derived from an EMBL/GenBank/DDBJ whole genome shotgun (WGS) entry which is preliminary data.</text>
</comment>
<evidence type="ECO:0000313" key="4">
    <source>
        <dbReference type="Proteomes" id="UP000037510"/>
    </source>
</evidence>
<name>A0A0L7KR95_OPEBR</name>
<proteinExistence type="predicted"/>
<organism evidence="3 4">
    <name type="scientific">Operophtera brumata</name>
    <name type="common">Winter moth</name>
    <name type="synonym">Phalaena brumata</name>
    <dbReference type="NCBI Taxonomy" id="104452"/>
    <lineage>
        <taxon>Eukaryota</taxon>
        <taxon>Metazoa</taxon>
        <taxon>Ecdysozoa</taxon>
        <taxon>Arthropoda</taxon>
        <taxon>Hexapoda</taxon>
        <taxon>Insecta</taxon>
        <taxon>Pterygota</taxon>
        <taxon>Neoptera</taxon>
        <taxon>Endopterygota</taxon>
        <taxon>Lepidoptera</taxon>
        <taxon>Glossata</taxon>
        <taxon>Ditrysia</taxon>
        <taxon>Geometroidea</taxon>
        <taxon>Geometridae</taxon>
        <taxon>Larentiinae</taxon>
        <taxon>Operophtera</taxon>
    </lineage>
</organism>
<feature type="region of interest" description="Disordered" evidence="2">
    <location>
        <begin position="1"/>
        <end position="27"/>
    </location>
</feature>
<keyword evidence="1" id="KW-0175">Coiled coil</keyword>
<feature type="coiled-coil region" evidence="1">
    <location>
        <begin position="72"/>
        <end position="106"/>
    </location>
</feature>
<evidence type="ECO:0000313" key="3">
    <source>
        <dbReference type="EMBL" id="KOB65571.1"/>
    </source>
</evidence>
<dbReference type="EMBL" id="JTDY01006951">
    <property type="protein sequence ID" value="KOB65571.1"/>
    <property type="molecule type" value="Genomic_DNA"/>
</dbReference>
<reference evidence="3 4" key="1">
    <citation type="journal article" date="2015" name="Genome Biol. Evol.">
        <title>The genome of winter moth (Operophtera brumata) provides a genomic perspective on sexual dimorphism and phenology.</title>
        <authorList>
            <person name="Derks M.F."/>
            <person name="Smit S."/>
            <person name="Salis L."/>
            <person name="Schijlen E."/>
            <person name="Bossers A."/>
            <person name="Mateman C."/>
            <person name="Pijl A.S."/>
            <person name="de Ridder D."/>
            <person name="Groenen M.A."/>
            <person name="Visser M.E."/>
            <person name="Megens H.J."/>
        </authorList>
    </citation>
    <scope>NUCLEOTIDE SEQUENCE [LARGE SCALE GENOMIC DNA]</scope>
    <source>
        <strain evidence="3">WM2013NL</strain>
        <tissue evidence="3">Head and thorax</tissue>
    </source>
</reference>
<evidence type="ECO:0000256" key="2">
    <source>
        <dbReference type="SAM" id="MobiDB-lite"/>
    </source>
</evidence>
<accession>A0A0L7KR95</accession>
<feature type="compositionally biased region" description="Basic and acidic residues" evidence="2">
    <location>
        <begin position="1"/>
        <end position="14"/>
    </location>
</feature>
<sequence>MTDVADKSLSDSELKTPPNAFSRFKRKRTDEYSSELGSFKEEIKSMLFKQEQDFRKILNDIKQSNDCIQSSVTLLTVQNEEFRKKIDKLENKIQEDQKYIILLEDRIEDIQIGNRKANFELKNVPKKASETKEDLIEMVLNLSNNVGGNINKPDIRDIYRVRGKKEGPQNTPIIVETSSTLLKTDILKMSKNFNVKHKTKLRALHLGFRTSEDTPIYVSEQLTARGSRLHFLARDLAKSKQYKFC</sequence>
<protein>
    <submittedName>
        <fullName evidence="3">Zinc finger DNA binding protein</fullName>
    </submittedName>
</protein>
<evidence type="ECO:0000256" key="1">
    <source>
        <dbReference type="SAM" id="Coils"/>
    </source>
</evidence>
<dbReference type="Proteomes" id="UP000037510">
    <property type="component" value="Unassembled WGS sequence"/>
</dbReference>
<dbReference type="AlphaFoldDB" id="A0A0L7KR95"/>
<keyword evidence="4" id="KW-1185">Reference proteome</keyword>